<gene>
    <name evidence="1" type="ORF">ASN18_1324</name>
</gene>
<organism evidence="1 2">
    <name type="scientific">Candidatus Magnetominusculus xianensis</name>
    <dbReference type="NCBI Taxonomy" id="1748249"/>
    <lineage>
        <taxon>Bacteria</taxon>
        <taxon>Pseudomonadati</taxon>
        <taxon>Nitrospirota</taxon>
        <taxon>Nitrospiria</taxon>
        <taxon>Nitrospirales</taxon>
        <taxon>Nitrospiraceae</taxon>
        <taxon>Candidatus Magnetominusculus</taxon>
    </lineage>
</organism>
<dbReference type="RefSeq" id="WP_085051954.1">
    <property type="nucleotide sequence ID" value="NZ_LNQR01000049.1"/>
</dbReference>
<proteinExistence type="predicted"/>
<sequence length="74" mass="8984">MSNLENAINKIWDMYYPFFQRKILSEVANDRTYISNIKNHLKTRNSVRYSDNDIFCAWQSFIKNKNMESKKEEL</sequence>
<keyword evidence="2" id="KW-1185">Reference proteome</keyword>
<evidence type="ECO:0000313" key="2">
    <source>
        <dbReference type="Proteomes" id="UP000060487"/>
    </source>
</evidence>
<comment type="caution">
    <text evidence="1">The sequence shown here is derived from an EMBL/GenBank/DDBJ whole genome shotgun (WGS) entry which is preliminary data.</text>
</comment>
<accession>A0ABR5SG70</accession>
<dbReference type="EMBL" id="LNQR01000049">
    <property type="protein sequence ID" value="KWT87647.1"/>
    <property type="molecule type" value="Genomic_DNA"/>
</dbReference>
<evidence type="ECO:0000313" key="1">
    <source>
        <dbReference type="EMBL" id="KWT87647.1"/>
    </source>
</evidence>
<name>A0ABR5SG70_9BACT</name>
<reference evidence="1 2" key="1">
    <citation type="submission" date="2015-11" db="EMBL/GenBank/DDBJ databases">
        <authorList>
            <person name="Lin W."/>
        </authorList>
    </citation>
    <scope>NUCLEOTIDE SEQUENCE [LARGE SCALE GENOMIC DNA]</scope>
    <source>
        <strain evidence="1 2">HCH-1</strain>
    </source>
</reference>
<protein>
    <submittedName>
        <fullName evidence="1">Uncharacterized protein</fullName>
    </submittedName>
</protein>
<dbReference type="Proteomes" id="UP000060487">
    <property type="component" value="Unassembled WGS sequence"/>
</dbReference>